<feature type="transmembrane region" description="Helical" evidence="1">
    <location>
        <begin position="6"/>
        <end position="30"/>
    </location>
</feature>
<dbReference type="AlphaFoldDB" id="A0A1M4EG74"/>
<feature type="transmembrane region" description="Helical" evidence="1">
    <location>
        <begin position="84"/>
        <end position="104"/>
    </location>
</feature>
<dbReference type="RefSeq" id="WP_225266460.1">
    <property type="nucleotide sequence ID" value="NZ_CP084058.1"/>
</dbReference>
<reference evidence="2" key="1">
    <citation type="submission" date="2016-04" db="EMBL/GenBank/DDBJ databases">
        <authorList>
            <person name="Evans L.H."/>
            <person name="Alamgir A."/>
            <person name="Owens N."/>
            <person name="Weber N.D."/>
            <person name="Virtaneva K."/>
            <person name="Barbian K."/>
            <person name="Babar A."/>
            <person name="Rosenke K."/>
        </authorList>
    </citation>
    <scope>NUCLEOTIDE SEQUENCE</scope>
    <source>
        <strain evidence="2">Nono1</strain>
    </source>
</reference>
<feature type="transmembrane region" description="Helical" evidence="1">
    <location>
        <begin position="42"/>
        <end position="64"/>
    </location>
</feature>
<protein>
    <submittedName>
        <fullName evidence="2">Uncharacterized protein</fullName>
    </submittedName>
</protein>
<keyword evidence="1" id="KW-1133">Transmembrane helix</keyword>
<keyword evidence="1" id="KW-0812">Transmembrane</keyword>
<name>A0A1M4EG74_9ACTN</name>
<keyword evidence="1" id="KW-0472">Membrane</keyword>
<proteinExistence type="predicted"/>
<evidence type="ECO:0000313" key="2">
    <source>
        <dbReference type="EMBL" id="SBO97716.1"/>
    </source>
</evidence>
<gene>
    <name evidence="2" type="ORF">BN4615_P7232</name>
</gene>
<sequence>MLDLFRYLVMAAFLVFPVAIASGAVSAARLSAPRGRSARTGLSALCGTVLGVVAGCPIGMLLIWPLTVRTSWLTPARSDFVTPWAPIAVLAVALPVLAAVLGALPARESPRARHAELPEPREPAR</sequence>
<evidence type="ECO:0000256" key="1">
    <source>
        <dbReference type="SAM" id="Phobius"/>
    </source>
</evidence>
<accession>A0A1M4EG74</accession>
<dbReference type="EMBL" id="LT559118">
    <property type="protein sequence ID" value="SBO97716.1"/>
    <property type="molecule type" value="Genomic_DNA"/>
</dbReference>
<organism evidence="2">
    <name type="scientific">Nonomuraea gerenzanensis</name>
    <dbReference type="NCBI Taxonomy" id="93944"/>
    <lineage>
        <taxon>Bacteria</taxon>
        <taxon>Bacillati</taxon>
        <taxon>Actinomycetota</taxon>
        <taxon>Actinomycetes</taxon>
        <taxon>Streptosporangiales</taxon>
        <taxon>Streptosporangiaceae</taxon>
        <taxon>Nonomuraea</taxon>
    </lineage>
</organism>